<reference evidence="3 4" key="1">
    <citation type="submission" date="2023-08" db="EMBL/GenBank/DDBJ databases">
        <title>Black Yeasts Isolated from many extreme environments.</title>
        <authorList>
            <person name="Coleine C."/>
            <person name="Stajich J.E."/>
            <person name="Selbmann L."/>
        </authorList>
    </citation>
    <scope>NUCLEOTIDE SEQUENCE [LARGE SCALE GENOMIC DNA]</scope>
    <source>
        <strain evidence="3 4">CCFEE 536</strain>
    </source>
</reference>
<proteinExistence type="predicted"/>
<accession>A0ABR0KRV2</accession>
<feature type="non-terminal residue" evidence="3">
    <location>
        <position position="1"/>
    </location>
</feature>
<feature type="region of interest" description="Disordered" evidence="1">
    <location>
        <begin position="51"/>
        <end position="105"/>
    </location>
</feature>
<organism evidence="3 4">
    <name type="scientific">Cryomyces antarcticus</name>
    <dbReference type="NCBI Taxonomy" id="329879"/>
    <lineage>
        <taxon>Eukaryota</taxon>
        <taxon>Fungi</taxon>
        <taxon>Dikarya</taxon>
        <taxon>Ascomycota</taxon>
        <taxon>Pezizomycotina</taxon>
        <taxon>Dothideomycetes</taxon>
        <taxon>Dothideomycetes incertae sedis</taxon>
        <taxon>Cryomyces</taxon>
    </lineage>
</organism>
<evidence type="ECO:0000259" key="2">
    <source>
        <dbReference type="Pfam" id="PF25545"/>
    </source>
</evidence>
<evidence type="ECO:0000313" key="4">
    <source>
        <dbReference type="Proteomes" id="UP001357485"/>
    </source>
</evidence>
<name>A0ABR0KRV2_9PEZI</name>
<dbReference type="EMBL" id="JAVRRA010025192">
    <property type="protein sequence ID" value="KAK5121209.1"/>
    <property type="molecule type" value="Genomic_DNA"/>
</dbReference>
<sequence>GMEKWTAYTFVKNVYDIWMPTLLRKISSAIDDLRPEPDFELSHGLEAQISETSGLSQELENQNLAEVPNSQSSHKDLQQITPDTSTQAEKPAPKKKKKKKKNENV</sequence>
<feature type="compositionally biased region" description="Polar residues" evidence="1">
    <location>
        <begin position="51"/>
        <end position="87"/>
    </location>
</feature>
<dbReference type="InterPro" id="IPR057684">
    <property type="entry name" value="DUF7924"/>
</dbReference>
<comment type="caution">
    <text evidence="3">The sequence shown here is derived from an EMBL/GenBank/DDBJ whole genome shotgun (WGS) entry which is preliminary data.</text>
</comment>
<dbReference type="PANTHER" id="PTHR42470">
    <property type="entry name" value="VAST DOMAIN-CONTAINING PROTEIN"/>
    <property type="match status" value="1"/>
</dbReference>
<dbReference type="Pfam" id="PF25545">
    <property type="entry name" value="DUF7924"/>
    <property type="match status" value="1"/>
</dbReference>
<keyword evidence="4" id="KW-1185">Reference proteome</keyword>
<evidence type="ECO:0000313" key="3">
    <source>
        <dbReference type="EMBL" id="KAK5121209.1"/>
    </source>
</evidence>
<protein>
    <recommendedName>
        <fullName evidence="2">DUF7924 domain-containing protein</fullName>
    </recommendedName>
</protein>
<feature type="compositionally biased region" description="Basic residues" evidence="1">
    <location>
        <begin position="93"/>
        <end position="105"/>
    </location>
</feature>
<gene>
    <name evidence="3" type="ORF">LTR16_004377</name>
</gene>
<dbReference type="PANTHER" id="PTHR42470:SF2">
    <property type="match status" value="1"/>
</dbReference>
<dbReference type="Proteomes" id="UP001357485">
    <property type="component" value="Unassembled WGS sequence"/>
</dbReference>
<feature type="domain" description="DUF7924" evidence="2">
    <location>
        <begin position="2"/>
        <end position="30"/>
    </location>
</feature>
<evidence type="ECO:0000256" key="1">
    <source>
        <dbReference type="SAM" id="MobiDB-lite"/>
    </source>
</evidence>